<dbReference type="Proteomes" id="UP001610446">
    <property type="component" value="Unassembled WGS sequence"/>
</dbReference>
<sequence>MDHLPLEIIRCICLLARDHDLCDVYSVRLVNRSCCLAATPVAFENLTIKLRAGTTTHDLLTEFNDSGPGRYSRQYARRLNLVCIRHWLPSQTTRGLEELAPNLFGHIPRAANDGFLEPHLTTAGVPGSDYEKWKWVFNFYNPPSWQPLVDLIAMFYRLVELNYALADMFPRSLGEAVRNYHPDCNLNIWNGYLPNETSSLSQRLTPNALASLNPRSFVAVCPAQNLVTSNDIYTNLLRQILPGLSACLNLKHLTIHWGNSTLNGLYEEIVQAWGSHPQSTCPVQLRSLTLQGSTPLTNVLYAMARLFDLSDLSSLDLTALSNPYIIREASLRLKRLRALYVSMDPDFSLNAPRDNQETVHAILSMNPLQFLCLRGVRKESTLHEILAAHGSTLRGLILEVVQYGSSPNGFFSHPEMNQANISKIAGLCPNLQELRLPLKRTMGDRFECVKYRTLGEFSQLRTLVIDLMCDPRHQDPFERVLSMTGRIKSALINAATDRHLVESIWNVIFSAQPSKRLRQLSCIHTGSACYPWPQEWVMLHLAQSFLVRRHDFDTIQPVEILPIGNKSVALRMEEKYRTGHRSGMESTLRKIFDELWPGEGPWETRWRSFPLDTCDDCT</sequence>
<accession>A0ABR4KYX6</accession>
<gene>
    <name evidence="1" type="ORF">BJY01DRAFT_137535</name>
</gene>
<organism evidence="1 2">
    <name type="scientific">Aspergillus pseudoustus</name>
    <dbReference type="NCBI Taxonomy" id="1810923"/>
    <lineage>
        <taxon>Eukaryota</taxon>
        <taxon>Fungi</taxon>
        <taxon>Dikarya</taxon>
        <taxon>Ascomycota</taxon>
        <taxon>Pezizomycotina</taxon>
        <taxon>Eurotiomycetes</taxon>
        <taxon>Eurotiomycetidae</taxon>
        <taxon>Eurotiales</taxon>
        <taxon>Aspergillaceae</taxon>
        <taxon>Aspergillus</taxon>
        <taxon>Aspergillus subgen. Nidulantes</taxon>
    </lineage>
</organism>
<reference evidence="1 2" key="1">
    <citation type="submission" date="2024-07" db="EMBL/GenBank/DDBJ databases">
        <title>Section-level genome sequencing and comparative genomics of Aspergillus sections Usti and Cavernicolus.</title>
        <authorList>
            <consortium name="Lawrence Berkeley National Laboratory"/>
            <person name="Nybo J.L."/>
            <person name="Vesth T.C."/>
            <person name="Theobald S."/>
            <person name="Frisvad J.C."/>
            <person name="Larsen T.O."/>
            <person name="Kjaerboelling I."/>
            <person name="Rothschild-Mancinelli K."/>
            <person name="Lyhne E.K."/>
            <person name="Kogle M.E."/>
            <person name="Barry K."/>
            <person name="Clum A."/>
            <person name="Na H."/>
            <person name="Ledsgaard L."/>
            <person name="Lin J."/>
            <person name="Lipzen A."/>
            <person name="Kuo A."/>
            <person name="Riley R."/>
            <person name="Mondo S."/>
            <person name="Labutti K."/>
            <person name="Haridas S."/>
            <person name="Pangalinan J."/>
            <person name="Salamov A.A."/>
            <person name="Simmons B.A."/>
            <person name="Magnuson J.K."/>
            <person name="Chen J."/>
            <person name="Drula E."/>
            <person name="Henrissat B."/>
            <person name="Wiebenga A."/>
            <person name="Lubbers R.J."/>
            <person name="Gomes A.C."/>
            <person name="Makela M.R."/>
            <person name="Stajich J."/>
            <person name="Grigoriev I.V."/>
            <person name="Mortensen U.H."/>
            <person name="De Vries R.P."/>
            <person name="Baker S.E."/>
            <person name="Andersen M.R."/>
        </authorList>
    </citation>
    <scope>NUCLEOTIDE SEQUENCE [LARGE SCALE GENOMIC DNA]</scope>
    <source>
        <strain evidence="1 2">CBS 123904</strain>
    </source>
</reference>
<dbReference type="EMBL" id="JBFXLU010000004">
    <property type="protein sequence ID" value="KAL2857297.1"/>
    <property type="molecule type" value="Genomic_DNA"/>
</dbReference>
<keyword evidence="2" id="KW-1185">Reference proteome</keyword>
<dbReference type="InterPro" id="IPR032675">
    <property type="entry name" value="LRR_dom_sf"/>
</dbReference>
<dbReference type="Gene3D" id="3.80.10.10">
    <property type="entry name" value="Ribonuclease Inhibitor"/>
    <property type="match status" value="1"/>
</dbReference>
<name>A0ABR4KYX6_9EURO</name>
<evidence type="ECO:0008006" key="3">
    <source>
        <dbReference type="Google" id="ProtNLM"/>
    </source>
</evidence>
<proteinExistence type="predicted"/>
<protein>
    <recommendedName>
        <fullName evidence="3">F-box domain-containing protein</fullName>
    </recommendedName>
</protein>
<evidence type="ECO:0000313" key="2">
    <source>
        <dbReference type="Proteomes" id="UP001610446"/>
    </source>
</evidence>
<comment type="caution">
    <text evidence="1">The sequence shown here is derived from an EMBL/GenBank/DDBJ whole genome shotgun (WGS) entry which is preliminary data.</text>
</comment>
<evidence type="ECO:0000313" key="1">
    <source>
        <dbReference type="EMBL" id="KAL2857297.1"/>
    </source>
</evidence>